<name>A0A517ZR79_9PLAN</name>
<dbReference type="KEGG" id="sdyn:Mal52_34890"/>
<sequence>MVELTYGAYRVTIAEDREYTYGSPDNVNSYQTEFLLDCTDRANICSNCVIRVADEFEEVASCILLARSYGVSLTEHSVILHDDSCVVAVGSCVASVSLPKLQLEWSAIVDEFRCEDIHAVANGKNIITRGSNRIACLTYRGELKWEIKGGYQYSNGFQIRDDLLKVVDWDDVPRLFDISTGKEFPISQRDEM</sequence>
<protein>
    <submittedName>
        <fullName evidence="1">Uncharacterized protein</fullName>
    </submittedName>
</protein>
<dbReference type="AlphaFoldDB" id="A0A517ZR79"/>
<evidence type="ECO:0000313" key="1">
    <source>
        <dbReference type="EMBL" id="QDU45001.1"/>
    </source>
</evidence>
<evidence type="ECO:0000313" key="2">
    <source>
        <dbReference type="Proteomes" id="UP000319383"/>
    </source>
</evidence>
<gene>
    <name evidence="1" type="ORF">Mal52_34890</name>
</gene>
<accession>A0A517ZR79</accession>
<organism evidence="1 2">
    <name type="scientific">Symmachiella dynata</name>
    <dbReference type="NCBI Taxonomy" id="2527995"/>
    <lineage>
        <taxon>Bacteria</taxon>
        <taxon>Pseudomonadati</taxon>
        <taxon>Planctomycetota</taxon>
        <taxon>Planctomycetia</taxon>
        <taxon>Planctomycetales</taxon>
        <taxon>Planctomycetaceae</taxon>
        <taxon>Symmachiella</taxon>
    </lineage>
</organism>
<reference evidence="1 2" key="1">
    <citation type="submission" date="2019-02" db="EMBL/GenBank/DDBJ databases">
        <title>Deep-cultivation of Planctomycetes and their phenomic and genomic characterization uncovers novel biology.</title>
        <authorList>
            <person name="Wiegand S."/>
            <person name="Jogler M."/>
            <person name="Boedeker C."/>
            <person name="Pinto D."/>
            <person name="Vollmers J."/>
            <person name="Rivas-Marin E."/>
            <person name="Kohn T."/>
            <person name="Peeters S.H."/>
            <person name="Heuer A."/>
            <person name="Rast P."/>
            <person name="Oberbeckmann S."/>
            <person name="Bunk B."/>
            <person name="Jeske O."/>
            <person name="Meyerdierks A."/>
            <person name="Storesund J.E."/>
            <person name="Kallscheuer N."/>
            <person name="Luecker S."/>
            <person name="Lage O.M."/>
            <person name="Pohl T."/>
            <person name="Merkel B.J."/>
            <person name="Hornburger P."/>
            <person name="Mueller R.-W."/>
            <person name="Bruemmer F."/>
            <person name="Labrenz M."/>
            <person name="Spormann A.M."/>
            <person name="Op den Camp H."/>
            <person name="Overmann J."/>
            <person name="Amann R."/>
            <person name="Jetten M.S.M."/>
            <person name="Mascher T."/>
            <person name="Medema M.H."/>
            <person name="Devos D.P."/>
            <person name="Kaster A.-K."/>
            <person name="Ovreas L."/>
            <person name="Rohde M."/>
            <person name="Galperin M.Y."/>
            <person name="Jogler C."/>
        </authorList>
    </citation>
    <scope>NUCLEOTIDE SEQUENCE [LARGE SCALE GENOMIC DNA]</scope>
    <source>
        <strain evidence="1 2">Mal52</strain>
    </source>
</reference>
<dbReference type="Proteomes" id="UP000319383">
    <property type="component" value="Chromosome"/>
</dbReference>
<dbReference type="EMBL" id="CP036276">
    <property type="protein sequence ID" value="QDU45001.1"/>
    <property type="molecule type" value="Genomic_DNA"/>
</dbReference>
<keyword evidence="2" id="KW-1185">Reference proteome</keyword>
<dbReference type="RefSeq" id="WP_145377295.1">
    <property type="nucleotide sequence ID" value="NZ_CP036276.1"/>
</dbReference>
<proteinExistence type="predicted"/>